<organism evidence="4 5">
    <name type="scientific">Flammeovirga agarivorans</name>
    <dbReference type="NCBI Taxonomy" id="2726742"/>
    <lineage>
        <taxon>Bacteria</taxon>
        <taxon>Pseudomonadati</taxon>
        <taxon>Bacteroidota</taxon>
        <taxon>Cytophagia</taxon>
        <taxon>Cytophagales</taxon>
        <taxon>Flammeovirgaceae</taxon>
        <taxon>Flammeovirga</taxon>
    </lineage>
</organism>
<protein>
    <submittedName>
        <fullName evidence="4">PorT family protein</fullName>
    </submittedName>
</protein>
<evidence type="ECO:0000259" key="3">
    <source>
        <dbReference type="Pfam" id="PF13568"/>
    </source>
</evidence>
<keyword evidence="5" id="KW-1185">Reference proteome</keyword>
<keyword evidence="2" id="KW-0732">Signal</keyword>
<comment type="caution">
    <text evidence="4">The sequence shown here is derived from an EMBL/GenBank/DDBJ whole genome shotgun (WGS) entry which is preliminary data.</text>
</comment>
<dbReference type="RefSeq" id="WP_168881568.1">
    <property type="nucleotide sequence ID" value="NZ_JABAIL010000002.1"/>
</dbReference>
<gene>
    <name evidence="4" type="ORF">HGP29_06535</name>
</gene>
<feature type="chain" id="PRO_5031417119" evidence="2">
    <location>
        <begin position="26"/>
        <end position="255"/>
    </location>
</feature>
<feature type="region of interest" description="Disordered" evidence="1">
    <location>
        <begin position="34"/>
        <end position="56"/>
    </location>
</feature>
<evidence type="ECO:0000256" key="2">
    <source>
        <dbReference type="SAM" id="SignalP"/>
    </source>
</evidence>
<accession>A0A7X8SIJ3</accession>
<feature type="signal peptide" evidence="2">
    <location>
        <begin position="1"/>
        <end position="25"/>
    </location>
</feature>
<dbReference type="SUPFAM" id="SSF56925">
    <property type="entry name" value="OMPA-like"/>
    <property type="match status" value="1"/>
</dbReference>
<reference evidence="4 5" key="1">
    <citation type="submission" date="2020-04" db="EMBL/GenBank/DDBJ databases">
        <title>Flammeovirga sp. SR4, a novel species isolated from seawater.</title>
        <authorList>
            <person name="Wang X."/>
        </authorList>
    </citation>
    <scope>NUCLEOTIDE SEQUENCE [LARGE SCALE GENOMIC DNA]</scope>
    <source>
        <strain evidence="4 5">SR4</strain>
    </source>
</reference>
<feature type="domain" description="Outer membrane protein beta-barrel" evidence="3">
    <location>
        <begin position="66"/>
        <end position="233"/>
    </location>
</feature>
<dbReference type="Pfam" id="PF13568">
    <property type="entry name" value="OMP_b-brl_2"/>
    <property type="match status" value="1"/>
</dbReference>
<dbReference type="EMBL" id="JABAIL010000002">
    <property type="protein sequence ID" value="NLR90854.1"/>
    <property type="molecule type" value="Genomic_DNA"/>
</dbReference>
<dbReference type="Proteomes" id="UP000585050">
    <property type="component" value="Unassembled WGS sequence"/>
</dbReference>
<evidence type="ECO:0000256" key="1">
    <source>
        <dbReference type="SAM" id="MobiDB-lite"/>
    </source>
</evidence>
<evidence type="ECO:0000313" key="5">
    <source>
        <dbReference type="Proteomes" id="UP000585050"/>
    </source>
</evidence>
<evidence type="ECO:0000313" key="4">
    <source>
        <dbReference type="EMBL" id="NLR90854.1"/>
    </source>
</evidence>
<proteinExistence type="predicted"/>
<dbReference type="InterPro" id="IPR011250">
    <property type="entry name" value="OMP/PagP_B-barrel"/>
</dbReference>
<name>A0A7X8SIJ3_9BACT</name>
<dbReference type="InterPro" id="IPR025665">
    <property type="entry name" value="Beta-barrel_OMP_2"/>
</dbReference>
<dbReference type="AlphaFoldDB" id="A0A7X8SIJ3"/>
<feature type="compositionally biased region" description="Low complexity" evidence="1">
    <location>
        <begin position="37"/>
        <end position="56"/>
    </location>
</feature>
<sequence length="255" mass="29005">MVKNKYLRLSIVLSLLLVCPLTLYSQTENQQNTSTGTQYTIQQQQEPTQQTPVEQPVYRKPKRENEWGIFMGPSWSIPVGTVPQVNTQVTYANERARARTGFDIGVKFNFFLSNDVSIEFDVLYTSSGKNIEYSGFYHELGYSDESVTFKESLGYFTFPIYANYYLTDNFYIKGGLYGAALTNATRREGGIWGDHTDVSYLYKGGDFGVSAGLGASMRVFFIEWRYNRGLIDISFDDDKLYNQTVQLLVGFKFGG</sequence>